<protein>
    <recommendedName>
        <fullName evidence="6 7">Small ribosomal subunit protein uS4</fullName>
    </recommendedName>
</protein>
<dbReference type="Pfam" id="PF01479">
    <property type="entry name" value="S4"/>
    <property type="match status" value="1"/>
</dbReference>
<dbReference type="GO" id="GO:0003735">
    <property type="term" value="F:structural constituent of ribosome"/>
    <property type="evidence" value="ECO:0007669"/>
    <property type="project" value="InterPro"/>
</dbReference>
<keyword evidence="2 7" id="KW-0699">rRNA-binding</keyword>
<dbReference type="InterPro" id="IPR001912">
    <property type="entry name" value="Ribosomal_uS4_N"/>
</dbReference>
<dbReference type="InterPro" id="IPR022801">
    <property type="entry name" value="Ribosomal_uS4"/>
</dbReference>
<comment type="function">
    <text evidence="7">One of the primary rRNA binding proteins, it binds directly to 16S rRNA where it nucleates assembly of the body of the 30S subunit.</text>
</comment>
<evidence type="ECO:0000256" key="2">
    <source>
        <dbReference type="ARBA" id="ARBA00022730"/>
    </source>
</evidence>
<proteinExistence type="inferred from homology"/>
<evidence type="ECO:0000256" key="8">
    <source>
        <dbReference type="RuleBase" id="RU003699"/>
    </source>
</evidence>
<dbReference type="RefSeq" id="WP_083345829.1">
    <property type="nucleotide sequence ID" value="NZ_LT629690.1"/>
</dbReference>
<dbReference type="Proteomes" id="UP000182427">
    <property type="component" value="Chromosome I"/>
</dbReference>
<dbReference type="SMART" id="SM00363">
    <property type="entry name" value="S4"/>
    <property type="match status" value="1"/>
</dbReference>
<sequence>MSHKTKFKIQRALGIELPGLGKPGALEKRNYPPGQHGASRKGKPSEFALQLREKQKVMFHYGLREEQLRRFVREARRGSNSGNWIEQLLSLLERRLDNVVFRLGFARSIAAARQLVAHGHVLLNGRAVNIGSIVVRVGDFVRLTEYAAGNMTEPARTNPRLDLPSYLQFATPDTNTHGRVLSMPGSHHVPFELNTKQVAEYYAQRGV</sequence>
<dbReference type="PANTHER" id="PTHR11831">
    <property type="entry name" value="30S 40S RIBOSOMAL PROTEIN"/>
    <property type="match status" value="1"/>
</dbReference>
<dbReference type="SUPFAM" id="SSF55174">
    <property type="entry name" value="Alpha-L RNA-binding motif"/>
    <property type="match status" value="1"/>
</dbReference>
<dbReference type="InterPro" id="IPR002942">
    <property type="entry name" value="S4_RNA-bd"/>
</dbReference>
<dbReference type="Gene3D" id="3.10.290.10">
    <property type="entry name" value="RNA-binding S4 domain"/>
    <property type="match status" value="1"/>
</dbReference>
<evidence type="ECO:0000259" key="10">
    <source>
        <dbReference type="SMART" id="SM00363"/>
    </source>
</evidence>
<dbReference type="InterPro" id="IPR036986">
    <property type="entry name" value="S4_RNA-bd_sf"/>
</dbReference>
<dbReference type="AlphaFoldDB" id="A0A1G7N1N7"/>
<dbReference type="NCBIfam" id="TIGR01017">
    <property type="entry name" value="rpsD_bact"/>
    <property type="match status" value="1"/>
</dbReference>
<evidence type="ECO:0000256" key="9">
    <source>
        <dbReference type="SAM" id="MobiDB-lite"/>
    </source>
</evidence>
<dbReference type="Pfam" id="PF00163">
    <property type="entry name" value="Ribosomal_S4"/>
    <property type="match status" value="1"/>
</dbReference>
<reference evidence="12 13" key="1">
    <citation type="submission" date="2016-10" db="EMBL/GenBank/DDBJ databases">
        <authorList>
            <person name="de Groot N.N."/>
        </authorList>
    </citation>
    <scope>NUCLEOTIDE SEQUENCE [LARGE SCALE GENOMIC DNA]</scope>
    <source>
        <strain evidence="12 13">GAS232</strain>
    </source>
</reference>
<organism evidence="12 13">
    <name type="scientific">Terriglobus roseus</name>
    <dbReference type="NCBI Taxonomy" id="392734"/>
    <lineage>
        <taxon>Bacteria</taxon>
        <taxon>Pseudomonadati</taxon>
        <taxon>Acidobacteriota</taxon>
        <taxon>Terriglobia</taxon>
        <taxon>Terriglobales</taxon>
        <taxon>Acidobacteriaceae</taxon>
        <taxon>Terriglobus</taxon>
    </lineage>
</organism>
<dbReference type="GO" id="GO:0015935">
    <property type="term" value="C:small ribosomal subunit"/>
    <property type="evidence" value="ECO:0007669"/>
    <property type="project" value="InterPro"/>
</dbReference>
<keyword evidence="13" id="KW-1185">Reference proteome</keyword>
<dbReference type="GO" id="GO:0006412">
    <property type="term" value="P:translation"/>
    <property type="evidence" value="ECO:0007669"/>
    <property type="project" value="UniProtKB-UniRule"/>
</dbReference>
<evidence type="ECO:0000256" key="6">
    <source>
        <dbReference type="ARBA" id="ARBA00035254"/>
    </source>
</evidence>
<comment type="function">
    <text evidence="7">With S5 and S12 plays an important role in translational accuracy.</text>
</comment>
<evidence type="ECO:0000256" key="5">
    <source>
        <dbReference type="ARBA" id="ARBA00023274"/>
    </source>
</evidence>
<dbReference type="GO" id="GO:0042274">
    <property type="term" value="P:ribosomal small subunit biogenesis"/>
    <property type="evidence" value="ECO:0007669"/>
    <property type="project" value="TreeGrafter"/>
</dbReference>
<feature type="domain" description="Small ribosomal subunit protein uS4 N-terminal" evidence="11">
    <location>
        <begin position="4"/>
        <end position="93"/>
    </location>
</feature>
<dbReference type="Gene3D" id="1.10.1050.10">
    <property type="entry name" value="Ribosomal Protein S4 Delta 41, Chain A, domain 1"/>
    <property type="match status" value="1"/>
</dbReference>
<dbReference type="GO" id="GO:0019843">
    <property type="term" value="F:rRNA binding"/>
    <property type="evidence" value="ECO:0007669"/>
    <property type="project" value="UniProtKB-UniRule"/>
</dbReference>
<keyword evidence="4 7" id="KW-0689">Ribosomal protein</keyword>
<feature type="region of interest" description="Disordered" evidence="9">
    <location>
        <begin position="20"/>
        <end position="45"/>
    </location>
</feature>
<evidence type="ECO:0000256" key="4">
    <source>
        <dbReference type="ARBA" id="ARBA00022980"/>
    </source>
</evidence>
<comment type="similarity">
    <text evidence="1 7 8">Belongs to the universal ribosomal protein uS4 family.</text>
</comment>
<feature type="domain" description="RNA-binding S4" evidence="10">
    <location>
        <begin position="94"/>
        <end position="150"/>
    </location>
</feature>
<dbReference type="InterPro" id="IPR018079">
    <property type="entry name" value="Ribosomal_uS4_CS"/>
</dbReference>
<evidence type="ECO:0000256" key="7">
    <source>
        <dbReference type="HAMAP-Rule" id="MF_01306"/>
    </source>
</evidence>
<dbReference type="HAMAP" id="MF_01306_B">
    <property type="entry name" value="Ribosomal_uS4_B"/>
    <property type="match status" value="1"/>
</dbReference>
<name>A0A1G7N1N7_9BACT</name>
<evidence type="ECO:0000313" key="12">
    <source>
        <dbReference type="EMBL" id="SDF67827.1"/>
    </source>
</evidence>
<dbReference type="PANTHER" id="PTHR11831:SF4">
    <property type="entry name" value="SMALL RIBOSOMAL SUBUNIT PROTEIN US4M"/>
    <property type="match status" value="1"/>
</dbReference>
<dbReference type="PROSITE" id="PS50889">
    <property type="entry name" value="S4"/>
    <property type="match status" value="1"/>
</dbReference>
<evidence type="ECO:0000313" key="13">
    <source>
        <dbReference type="Proteomes" id="UP000182427"/>
    </source>
</evidence>
<comment type="subunit">
    <text evidence="7">Part of the 30S ribosomal subunit. Contacts protein S5. The interaction surface between S4 and S5 is involved in control of translational fidelity.</text>
</comment>
<gene>
    <name evidence="7" type="primary">rpsD</name>
    <name evidence="12" type="ORF">SAMN05444167_2977</name>
</gene>
<evidence type="ECO:0000259" key="11">
    <source>
        <dbReference type="SMART" id="SM01390"/>
    </source>
</evidence>
<dbReference type="FunFam" id="3.10.290.10:FF:000001">
    <property type="entry name" value="30S ribosomal protein S4"/>
    <property type="match status" value="1"/>
</dbReference>
<dbReference type="OrthoDB" id="9803672at2"/>
<evidence type="ECO:0000256" key="3">
    <source>
        <dbReference type="ARBA" id="ARBA00022884"/>
    </source>
</evidence>
<dbReference type="CDD" id="cd00165">
    <property type="entry name" value="S4"/>
    <property type="match status" value="1"/>
</dbReference>
<dbReference type="SMART" id="SM01390">
    <property type="entry name" value="Ribosomal_S4"/>
    <property type="match status" value="1"/>
</dbReference>
<accession>A0A1G7N1N7</accession>
<dbReference type="NCBIfam" id="NF003717">
    <property type="entry name" value="PRK05327.1"/>
    <property type="match status" value="1"/>
</dbReference>
<evidence type="ECO:0000256" key="1">
    <source>
        <dbReference type="ARBA" id="ARBA00007465"/>
    </source>
</evidence>
<keyword evidence="3 7" id="KW-0694">RNA-binding</keyword>
<dbReference type="EMBL" id="LT629690">
    <property type="protein sequence ID" value="SDF67827.1"/>
    <property type="molecule type" value="Genomic_DNA"/>
</dbReference>
<dbReference type="PROSITE" id="PS00632">
    <property type="entry name" value="RIBOSOMAL_S4"/>
    <property type="match status" value="1"/>
</dbReference>
<keyword evidence="5 7" id="KW-0687">Ribonucleoprotein</keyword>
<dbReference type="InterPro" id="IPR005709">
    <property type="entry name" value="Ribosomal_uS4_bac-type"/>
</dbReference>